<gene>
    <name evidence="12" type="ORF">IB211_02290c</name>
</gene>
<dbReference type="STRING" id="1297617.IB211_02290c"/>
<evidence type="ECO:0000256" key="10">
    <source>
        <dbReference type="SAM" id="SignalP"/>
    </source>
</evidence>
<dbReference type="CDD" id="cd01539">
    <property type="entry name" value="PBP1_GGBP"/>
    <property type="match status" value="1"/>
</dbReference>
<dbReference type="AlphaFoldDB" id="A0A0S2W5T7"/>
<feature type="domain" description="Periplasmic binding protein" evidence="11">
    <location>
        <begin position="46"/>
        <end position="341"/>
    </location>
</feature>
<evidence type="ECO:0000256" key="7">
    <source>
        <dbReference type="ARBA" id="ARBA00022837"/>
    </source>
</evidence>
<accession>A0A0S2W5T7</accession>
<dbReference type="InterPro" id="IPR044085">
    <property type="entry name" value="MglB-like_PBP1"/>
</dbReference>
<evidence type="ECO:0000256" key="4">
    <source>
        <dbReference type="ARBA" id="ARBA00022723"/>
    </source>
</evidence>
<dbReference type="GO" id="GO:0030288">
    <property type="term" value="C:outer membrane-bounded periplasmic space"/>
    <property type="evidence" value="ECO:0007669"/>
    <property type="project" value="TreeGrafter"/>
</dbReference>
<sequence>MKLRKLSALLLAGAMCLSIAACSGGSGSGTPAPADTSAPVASDLKVGVFYYQYSDVYITSVRTNLDAKLNELGVTYQDFDGANSQPTQTDQINTAITDGYNLLIVNIVETASPEAAQSAVDAAKAKDIPIIFFNREVSDDVVNSYEKCAFVGTDAPEAGHLQGKMIGEYLVENWDAVDLNGDGKITYAMMKGQEGNAEAEARTQYGVEDANAVLVEAGKPELEYFMGADAATKYQVDPNGSWSSQAGFDFMSTNLSSYSEANGNMIELVICNNDGMAEGAVSALQSAGYNTGEEGSKSIPVFGVDATDSAKALIKAGQMTATVKQDAVGMAETITALVGNVSGGAGLMDGINADGGYNVDLNEDGSVKVNKIRVPYGIYDANSED</sequence>
<evidence type="ECO:0000313" key="13">
    <source>
        <dbReference type="Proteomes" id="UP000064844"/>
    </source>
</evidence>
<dbReference type="RefSeq" id="WP_058118082.1">
    <property type="nucleotide sequence ID" value="NZ_CP011307.1"/>
</dbReference>
<protein>
    <recommendedName>
        <fullName evidence="9">D-galactose/methyl-galactoside binding periplasmic protein MglB</fullName>
    </recommendedName>
</protein>
<keyword evidence="7" id="KW-0106">Calcium</keyword>
<evidence type="ECO:0000256" key="3">
    <source>
        <dbReference type="ARBA" id="ARBA00022597"/>
    </source>
</evidence>
<dbReference type="SUPFAM" id="SSF53822">
    <property type="entry name" value="Periplasmic binding protein-like I"/>
    <property type="match status" value="1"/>
</dbReference>
<evidence type="ECO:0000256" key="1">
    <source>
        <dbReference type="ARBA" id="ARBA00004196"/>
    </source>
</evidence>
<organism evidence="12 13">
    <name type="scientific">Intestinimonas butyriciproducens</name>
    <dbReference type="NCBI Taxonomy" id="1297617"/>
    <lineage>
        <taxon>Bacteria</taxon>
        <taxon>Bacillati</taxon>
        <taxon>Bacillota</taxon>
        <taxon>Clostridia</taxon>
        <taxon>Eubacteriales</taxon>
        <taxon>Intestinimonas</taxon>
    </lineage>
</organism>
<keyword evidence="2" id="KW-0813">Transport</keyword>
<feature type="signal peptide" evidence="10">
    <location>
        <begin position="1"/>
        <end position="20"/>
    </location>
</feature>
<comment type="subcellular location">
    <subcellularLocation>
        <location evidence="1">Cell envelope</location>
    </subcellularLocation>
</comment>
<dbReference type="Pfam" id="PF13407">
    <property type="entry name" value="Peripla_BP_4"/>
    <property type="match status" value="1"/>
</dbReference>
<keyword evidence="6" id="KW-0574">Periplasm</keyword>
<dbReference type="KEGG" id="ibu:IB211_02290c"/>
<keyword evidence="4" id="KW-0479">Metal-binding</keyword>
<dbReference type="PROSITE" id="PS51257">
    <property type="entry name" value="PROKAR_LIPOPROTEIN"/>
    <property type="match status" value="1"/>
</dbReference>
<evidence type="ECO:0000256" key="9">
    <source>
        <dbReference type="ARBA" id="ARBA00034344"/>
    </source>
</evidence>
<dbReference type="eggNOG" id="COG1879">
    <property type="taxonomic scope" value="Bacteria"/>
</dbReference>
<evidence type="ECO:0000256" key="8">
    <source>
        <dbReference type="ARBA" id="ARBA00034323"/>
    </source>
</evidence>
<dbReference type="PANTHER" id="PTHR30036:SF2">
    <property type="entry name" value="D-GALACTOSE_METHYL-GALACTOSIDE BINDING PERIPLASMIC PROTEIN MGLB"/>
    <property type="match status" value="1"/>
</dbReference>
<evidence type="ECO:0000256" key="2">
    <source>
        <dbReference type="ARBA" id="ARBA00022448"/>
    </source>
</evidence>
<reference evidence="13" key="2">
    <citation type="submission" date="2015-04" db="EMBL/GenBank/DDBJ databases">
        <title>A butyrogenic pathway from the amino acid lysine in a human gut commensal.</title>
        <authorList>
            <person name="de Vos W.M."/>
            <person name="Bui N.T.P."/>
            <person name="Plugge C.M."/>
            <person name="Ritari J."/>
        </authorList>
    </citation>
    <scope>NUCLEOTIDE SEQUENCE [LARGE SCALE GENOMIC DNA]</scope>
    <source>
        <strain evidence="13">AF211</strain>
    </source>
</reference>
<keyword evidence="3" id="KW-0762">Sugar transport</keyword>
<dbReference type="Gene3D" id="3.40.50.2300">
    <property type="match status" value="2"/>
</dbReference>
<keyword evidence="5 10" id="KW-0732">Signal</keyword>
<dbReference type="PANTHER" id="PTHR30036">
    <property type="entry name" value="D-XYLOSE-BINDING PERIPLASMIC PROTEIN"/>
    <property type="match status" value="1"/>
</dbReference>
<reference evidence="12 13" key="1">
    <citation type="journal article" date="2015" name="Nat. Commun.">
        <title>Production of butyrate from lysine and the Amadori product fructoselysine by a human gut commensal.</title>
        <authorList>
            <person name="Bui T.P."/>
            <person name="Ritari J."/>
            <person name="Boeren S."/>
            <person name="de Waard P."/>
            <person name="Plugge C.M."/>
            <person name="de Vos W.M."/>
        </authorList>
    </citation>
    <scope>NUCLEOTIDE SEQUENCE [LARGE SCALE GENOMIC DNA]</scope>
    <source>
        <strain evidence="12 13">AF211</strain>
    </source>
</reference>
<name>A0A0S2W5T7_9FIRM</name>
<evidence type="ECO:0000259" key="11">
    <source>
        <dbReference type="Pfam" id="PF13407"/>
    </source>
</evidence>
<comment type="subunit">
    <text evidence="8">The ABC transporter complex is composed of one ATP-binding protein (MglA), two transmembrane proteins (MglC) and a solute-binding protein (MglB).</text>
</comment>
<dbReference type="InterPro" id="IPR050555">
    <property type="entry name" value="Bact_Solute-Bind_Prot2"/>
</dbReference>
<dbReference type="InterPro" id="IPR025997">
    <property type="entry name" value="SBP_2_dom"/>
</dbReference>
<dbReference type="InterPro" id="IPR028082">
    <property type="entry name" value="Peripla_BP_I"/>
</dbReference>
<dbReference type="GO" id="GO:0046872">
    <property type="term" value="F:metal ion binding"/>
    <property type="evidence" value="ECO:0007669"/>
    <property type="project" value="UniProtKB-KW"/>
</dbReference>
<evidence type="ECO:0000256" key="6">
    <source>
        <dbReference type="ARBA" id="ARBA00022764"/>
    </source>
</evidence>
<evidence type="ECO:0000313" key="12">
    <source>
        <dbReference type="EMBL" id="ALP94681.1"/>
    </source>
</evidence>
<dbReference type="Proteomes" id="UP000064844">
    <property type="component" value="Chromosome"/>
</dbReference>
<dbReference type="GO" id="GO:0030246">
    <property type="term" value="F:carbohydrate binding"/>
    <property type="evidence" value="ECO:0007669"/>
    <property type="project" value="InterPro"/>
</dbReference>
<dbReference type="PATRIC" id="fig|1297617.4.peg.2360"/>
<dbReference type="EMBL" id="CP011307">
    <property type="protein sequence ID" value="ALP94681.1"/>
    <property type="molecule type" value="Genomic_DNA"/>
</dbReference>
<proteinExistence type="predicted"/>
<evidence type="ECO:0000256" key="5">
    <source>
        <dbReference type="ARBA" id="ARBA00022729"/>
    </source>
</evidence>
<feature type="chain" id="PRO_5039649359" description="D-galactose/methyl-galactoside binding periplasmic protein MglB" evidence="10">
    <location>
        <begin position="21"/>
        <end position="385"/>
    </location>
</feature>
<keyword evidence="13" id="KW-1185">Reference proteome</keyword>